<accession>A0A444W2M5</accession>
<evidence type="ECO:0000313" key="2">
    <source>
        <dbReference type="Proteomes" id="UP000290433"/>
    </source>
</evidence>
<dbReference type="EMBL" id="JUIV01000002">
    <property type="protein sequence ID" value="RYJ40155.1"/>
    <property type="molecule type" value="Genomic_DNA"/>
</dbReference>
<organism evidence="1 2">
    <name type="scientific">Flavobacterium anhuiense</name>
    <dbReference type="NCBI Taxonomy" id="459526"/>
    <lineage>
        <taxon>Bacteria</taxon>
        <taxon>Pseudomonadati</taxon>
        <taxon>Bacteroidota</taxon>
        <taxon>Flavobacteriia</taxon>
        <taxon>Flavobacteriales</taxon>
        <taxon>Flavobacteriaceae</taxon>
        <taxon>Flavobacterium</taxon>
    </lineage>
</organism>
<protein>
    <submittedName>
        <fullName evidence="1">Uncharacterized protein</fullName>
    </submittedName>
</protein>
<dbReference type="Proteomes" id="UP000290433">
    <property type="component" value="Unassembled WGS sequence"/>
</dbReference>
<proteinExistence type="predicted"/>
<sequence>MVKEELTRKPLIVNLEMNDYNNFHEVILVAENLGDIPPNTALMKIKAGDKKYEIKITSDEQKNAVINFKYKE</sequence>
<evidence type="ECO:0000313" key="1">
    <source>
        <dbReference type="EMBL" id="RYJ40155.1"/>
    </source>
</evidence>
<reference evidence="1 2" key="1">
    <citation type="submission" date="2014-12" db="EMBL/GenBank/DDBJ databases">
        <title>Genome sequence of Flavobacterium anhuiense RCM74.</title>
        <authorList>
            <person name="Kim J.F."/>
            <person name="Song J.Y."/>
            <person name="Kwak M.-J."/>
            <person name="Lee S.-W."/>
        </authorList>
    </citation>
    <scope>NUCLEOTIDE SEQUENCE [LARGE SCALE GENOMIC DNA]</scope>
    <source>
        <strain evidence="1 2">RCM74</strain>
    </source>
</reference>
<gene>
    <name evidence="1" type="ORF">NU08_0911</name>
</gene>
<dbReference type="AlphaFoldDB" id="A0A444W2M5"/>
<comment type="caution">
    <text evidence="1">The sequence shown here is derived from an EMBL/GenBank/DDBJ whole genome shotgun (WGS) entry which is preliminary data.</text>
</comment>
<name>A0A444W2M5_9FLAO</name>